<keyword evidence="7" id="KW-1185">Reference proteome</keyword>
<dbReference type="SMART" id="SM00421">
    <property type="entry name" value="HTH_LUXR"/>
    <property type="match status" value="1"/>
</dbReference>
<accession>A0ABT8IU72</accession>
<evidence type="ECO:0000256" key="2">
    <source>
        <dbReference type="ARBA" id="ARBA00023125"/>
    </source>
</evidence>
<dbReference type="Pfam" id="PF00196">
    <property type="entry name" value="GerE"/>
    <property type="match status" value="1"/>
</dbReference>
<evidence type="ECO:0000313" key="6">
    <source>
        <dbReference type="EMBL" id="MDN4596330.1"/>
    </source>
</evidence>
<dbReference type="RefSeq" id="WP_301216288.1">
    <property type="nucleotide sequence ID" value="NZ_JAROCB010000001.1"/>
</dbReference>
<dbReference type="PROSITE" id="PS50043">
    <property type="entry name" value="HTH_LUXR_2"/>
    <property type="match status" value="1"/>
</dbReference>
<sequence length="282" mass="30274">MDDDERRWMRDLGALLALPSLWVGHPPAEIADGLLGVLVGMLRLDAVYARFDTPGAGSPLEAWRPAGSDPPRMLKAALGEREGDEGGIARLATLALALPWGSGLVVASADRADFPTERETHLLRVAVGQAAIALHTARRLVAEQRARREAERELARRSSELRSLLDEVTPALAAVSRRVREAADALHDGDADAGVTTQAFAGGTVEVGPRPPYVDPATAAALTRRELEVLGLLAQGLSNKEIAGVMWLSDRTVERHITSLYRKIGVARRSEATAYALRHGIA</sequence>
<dbReference type="InterPro" id="IPR016032">
    <property type="entry name" value="Sig_transdc_resp-reg_C-effctor"/>
</dbReference>
<keyword evidence="1" id="KW-0805">Transcription regulation</keyword>
<feature type="domain" description="HTH luxR-type" evidence="5">
    <location>
        <begin position="215"/>
        <end position="280"/>
    </location>
</feature>
<dbReference type="Proteomes" id="UP001174210">
    <property type="component" value="Unassembled WGS sequence"/>
</dbReference>
<protein>
    <submittedName>
        <fullName evidence="6">Helix-turn-helix transcriptional regulator</fullName>
    </submittedName>
</protein>
<proteinExistence type="predicted"/>
<feature type="coiled-coil region" evidence="4">
    <location>
        <begin position="140"/>
        <end position="167"/>
    </location>
</feature>
<dbReference type="InterPro" id="IPR036388">
    <property type="entry name" value="WH-like_DNA-bd_sf"/>
</dbReference>
<dbReference type="PANTHER" id="PTHR44688:SF16">
    <property type="entry name" value="DNA-BINDING TRANSCRIPTIONAL ACTIVATOR DEVR_DOSR"/>
    <property type="match status" value="1"/>
</dbReference>
<dbReference type="EMBL" id="JAROCB010000001">
    <property type="protein sequence ID" value="MDN4596330.1"/>
    <property type="molecule type" value="Genomic_DNA"/>
</dbReference>
<evidence type="ECO:0000256" key="4">
    <source>
        <dbReference type="SAM" id="Coils"/>
    </source>
</evidence>
<evidence type="ECO:0000256" key="1">
    <source>
        <dbReference type="ARBA" id="ARBA00023015"/>
    </source>
</evidence>
<organism evidence="6 7">
    <name type="scientific">Leifsonia virtsii</name>
    <dbReference type="NCBI Taxonomy" id="3035915"/>
    <lineage>
        <taxon>Bacteria</taxon>
        <taxon>Bacillati</taxon>
        <taxon>Actinomycetota</taxon>
        <taxon>Actinomycetes</taxon>
        <taxon>Micrococcales</taxon>
        <taxon>Microbacteriaceae</taxon>
        <taxon>Leifsonia</taxon>
    </lineage>
</organism>
<keyword evidence="2" id="KW-0238">DNA-binding</keyword>
<dbReference type="InterPro" id="IPR000792">
    <property type="entry name" value="Tscrpt_reg_LuxR_C"/>
</dbReference>
<dbReference type="Gene3D" id="1.10.10.10">
    <property type="entry name" value="Winged helix-like DNA-binding domain superfamily/Winged helix DNA-binding domain"/>
    <property type="match status" value="1"/>
</dbReference>
<gene>
    <name evidence="6" type="ORF">P5G59_04180</name>
</gene>
<keyword evidence="3" id="KW-0804">Transcription</keyword>
<dbReference type="SUPFAM" id="SSF46894">
    <property type="entry name" value="C-terminal effector domain of the bipartite response regulators"/>
    <property type="match status" value="1"/>
</dbReference>
<reference evidence="6" key="1">
    <citation type="submission" date="2023-03" db="EMBL/GenBank/DDBJ databases">
        <title>MT1 and MT2 Draft Genomes of Novel Species.</title>
        <authorList>
            <person name="Venkateswaran K."/>
        </authorList>
    </citation>
    <scope>NUCLEOTIDE SEQUENCE</scope>
    <source>
        <strain evidence="6">F6_8S_P_1A</strain>
    </source>
</reference>
<dbReference type="CDD" id="cd06170">
    <property type="entry name" value="LuxR_C_like"/>
    <property type="match status" value="1"/>
</dbReference>
<evidence type="ECO:0000256" key="3">
    <source>
        <dbReference type="ARBA" id="ARBA00023163"/>
    </source>
</evidence>
<dbReference type="PRINTS" id="PR00038">
    <property type="entry name" value="HTHLUXR"/>
</dbReference>
<dbReference type="PANTHER" id="PTHR44688">
    <property type="entry name" value="DNA-BINDING TRANSCRIPTIONAL ACTIVATOR DEVR_DOSR"/>
    <property type="match status" value="1"/>
</dbReference>
<comment type="caution">
    <text evidence="6">The sequence shown here is derived from an EMBL/GenBank/DDBJ whole genome shotgun (WGS) entry which is preliminary data.</text>
</comment>
<evidence type="ECO:0000259" key="5">
    <source>
        <dbReference type="PROSITE" id="PS50043"/>
    </source>
</evidence>
<name>A0ABT8IU72_9MICO</name>
<dbReference type="PROSITE" id="PS00622">
    <property type="entry name" value="HTH_LUXR_1"/>
    <property type="match status" value="1"/>
</dbReference>
<evidence type="ECO:0000313" key="7">
    <source>
        <dbReference type="Proteomes" id="UP001174210"/>
    </source>
</evidence>
<keyword evidence="4" id="KW-0175">Coiled coil</keyword>